<comment type="caution">
    <text evidence="2">The sequence shown here is derived from an EMBL/GenBank/DDBJ whole genome shotgun (WGS) entry which is preliminary data.</text>
</comment>
<sequence>MPISGRFHVGKLPIPDQVLAEFPVACKIIHVYAVSEAYIPSQVHLDDQVYVNDPRHIAYEKEEFEQLFELEGIYKDFSDHEDIVEPNFGNELVDDHSDHHSDGNSFHGDSSNMDSTDEDVTSFKNGEFKKDKYADEKDRNY</sequence>
<evidence type="ECO:0000313" key="3">
    <source>
        <dbReference type="Proteomes" id="UP000593563"/>
    </source>
</evidence>
<dbReference type="EMBL" id="WRXP01002186">
    <property type="protein sequence ID" value="KAF1001870.1"/>
    <property type="molecule type" value="Genomic_DNA"/>
</dbReference>
<keyword evidence="3" id="KW-1185">Reference proteome</keyword>
<dbReference type="Proteomes" id="UP000593563">
    <property type="component" value="Unassembled WGS sequence"/>
</dbReference>
<evidence type="ECO:0000313" key="2">
    <source>
        <dbReference type="EMBL" id="KAF1001870.1"/>
    </source>
</evidence>
<protein>
    <submittedName>
        <fullName evidence="2">Uncharacterized protein</fullName>
    </submittedName>
</protein>
<dbReference type="AlphaFoldDB" id="A0A6L5B8H9"/>
<gene>
    <name evidence="2" type="ORF">AG4045_000374</name>
</gene>
<name>A0A6L5B8H9_APIGR</name>
<reference evidence="2" key="1">
    <citation type="submission" date="2020-01" db="EMBL/GenBank/DDBJ databases">
        <title>The Celery Genome Sequence Reveals Sequential Paleo-tetraploidization, Resistance Gene Elimination, Karyotype Evolution, and Functional Innovation in Apiales.</title>
        <authorList>
            <person name="Song X."/>
        </authorList>
    </citation>
    <scope>NUCLEOTIDE SEQUENCE</scope>
    <source>
        <tissue evidence="2">Leaf</tissue>
    </source>
</reference>
<accession>A0A6L5B8H9</accession>
<organism evidence="2 3">
    <name type="scientific">Apium graveolens</name>
    <name type="common">Celery</name>
    <dbReference type="NCBI Taxonomy" id="4045"/>
    <lineage>
        <taxon>Eukaryota</taxon>
        <taxon>Viridiplantae</taxon>
        <taxon>Streptophyta</taxon>
        <taxon>Embryophyta</taxon>
        <taxon>Tracheophyta</taxon>
        <taxon>Spermatophyta</taxon>
        <taxon>Magnoliopsida</taxon>
        <taxon>eudicotyledons</taxon>
        <taxon>Gunneridae</taxon>
        <taxon>Pentapetalae</taxon>
        <taxon>asterids</taxon>
        <taxon>campanulids</taxon>
        <taxon>Apiales</taxon>
        <taxon>Apiaceae</taxon>
        <taxon>Apioideae</taxon>
        <taxon>apioid superclade</taxon>
        <taxon>Apieae</taxon>
        <taxon>Apium</taxon>
    </lineage>
</organism>
<feature type="compositionally biased region" description="Basic and acidic residues" evidence="1">
    <location>
        <begin position="93"/>
        <end position="102"/>
    </location>
</feature>
<feature type="region of interest" description="Disordered" evidence="1">
    <location>
        <begin position="87"/>
        <end position="128"/>
    </location>
</feature>
<proteinExistence type="predicted"/>
<feature type="compositionally biased region" description="Low complexity" evidence="1">
    <location>
        <begin position="103"/>
        <end position="112"/>
    </location>
</feature>
<feature type="non-terminal residue" evidence="2">
    <location>
        <position position="141"/>
    </location>
</feature>
<evidence type="ECO:0000256" key="1">
    <source>
        <dbReference type="SAM" id="MobiDB-lite"/>
    </source>
</evidence>